<accession>A0A9D4I5L9</accession>
<dbReference type="AlphaFoldDB" id="A0A9D4I5L9"/>
<name>A0A9D4I5L9_DREPO</name>
<evidence type="ECO:0000313" key="2">
    <source>
        <dbReference type="Proteomes" id="UP000828390"/>
    </source>
</evidence>
<proteinExistence type="predicted"/>
<comment type="caution">
    <text evidence="1">The sequence shown here is derived from an EMBL/GenBank/DDBJ whole genome shotgun (WGS) entry which is preliminary data.</text>
</comment>
<gene>
    <name evidence="1" type="ORF">DPMN_183539</name>
</gene>
<dbReference type="Proteomes" id="UP000828390">
    <property type="component" value="Unassembled WGS sequence"/>
</dbReference>
<sequence length="59" mass="7139">MLINLLEVCRKQDQLYLLMFEPDIGEMLYGLLTLRGFTIVYYEKIVKVELWEFMIVFIC</sequence>
<organism evidence="1 2">
    <name type="scientific">Dreissena polymorpha</name>
    <name type="common">Zebra mussel</name>
    <name type="synonym">Mytilus polymorpha</name>
    <dbReference type="NCBI Taxonomy" id="45954"/>
    <lineage>
        <taxon>Eukaryota</taxon>
        <taxon>Metazoa</taxon>
        <taxon>Spiralia</taxon>
        <taxon>Lophotrochozoa</taxon>
        <taxon>Mollusca</taxon>
        <taxon>Bivalvia</taxon>
        <taxon>Autobranchia</taxon>
        <taxon>Heteroconchia</taxon>
        <taxon>Euheterodonta</taxon>
        <taxon>Imparidentia</taxon>
        <taxon>Neoheterodontei</taxon>
        <taxon>Myida</taxon>
        <taxon>Dreissenoidea</taxon>
        <taxon>Dreissenidae</taxon>
        <taxon>Dreissena</taxon>
    </lineage>
</organism>
<keyword evidence="2" id="KW-1185">Reference proteome</keyword>
<dbReference type="EMBL" id="JAIWYP010000010">
    <property type="protein sequence ID" value="KAH3749049.1"/>
    <property type="molecule type" value="Genomic_DNA"/>
</dbReference>
<evidence type="ECO:0000313" key="1">
    <source>
        <dbReference type="EMBL" id="KAH3749049.1"/>
    </source>
</evidence>
<protein>
    <submittedName>
        <fullName evidence="1">Uncharacterized protein</fullName>
    </submittedName>
</protein>
<reference evidence="1" key="1">
    <citation type="journal article" date="2019" name="bioRxiv">
        <title>The Genome of the Zebra Mussel, Dreissena polymorpha: A Resource for Invasive Species Research.</title>
        <authorList>
            <person name="McCartney M.A."/>
            <person name="Auch B."/>
            <person name="Kono T."/>
            <person name="Mallez S."/>
            <person name="Zhang Y."/>
            <person name="Obille A."/>
            <person name="Becker A."/>
            <person name="Abrahante J.E."/>
            <person name="Garbe J."/>
            <person name="Badalamenti J.P."/>
            <person name="Herman A."/>
            <person name="Mangelson H."/>
            <person name="Liachko I."/>
            <person name="Sullivan S."/>
            <person name="Sone E.D."/>
            <person name="Koren S."/>
            <person name="Silverstein K.A.T."/>
            <person name="Beckman K.B."/>
            <person name="Gohl D.M."/>
        </authorList>
    </citation>
    <scope>NUCLEOTIDE SEQUENCE</scope>
    <source>
        <strain evidence="1">Duluth1</strain>
        <tissue evidence="1">Whole animal</tissue>
    </source>
</reference>
<reference evidence="1" key="2">
    <citation type="submission" date="2020-11" db="EMBL/GenBank/DDBJ databases">
        <authorList>
            <person name="McCartney M.A."/>
            <person name="Auch B."/>
            <person name="Kono T."/>
            <person name="Mallez S."/>
            <person name="Becker A."/>
            <person name="Gohl D.M."/>
            <person name="Silverstein K.A.T."/>
            <person name="Koren S."/>
            <person name="Bechman K.B."/>
            <person name="Herman A."/>
            <person name="Abrahante J.E."/>
            <person name="Garbe J."/>
        </authorList>
    </citation>
    <scope>NUCLEOTIDE SEQUENCE</scope>
    <source>
        <strain evidence="1">Duluth1</strain>
        <tissue evidence="1">Whole animal</tissue>
    </source>
</reference>